<feature type="transmembrane region" description="Helical" evidence="12">
    <location>
        <begin position="386"/>
        <end position="409"/>
    </location>
</feature>
<evidence type="ECO:0000256" key="12">
    <source>
        <dbReference type="SAM" id="Phobius"/>
    </source>
</evidence>
<evidence type="ECO:0000256" key="5">
    <source>
        <dbReference type="ARBA" id="ARBA00022626"/>
    </source>
</evidence>
<keyword evidence="3" id="KW-1003">Cell membrane</keyword>
<evidence type="ECO:0000256" key="4">
    <source>
        <dbReference type="ARBA" id="ARBA00022614"/>
    </source>
</evidence>
<evidence type="ECO:0000256" key="10">
    <source>
        <dbReference type="ARBA" id="ARBA00023136"/>
    </source>
</evidence>
<evidence type="ECO:0000256" key="3">
    <source>
        <dbReference type="ARBA" id="ARBA00022475"/>
    </source>
</evidence>
<keyword evidence="9 12" id="KW-1133">Transmembrane helix</keyword>
<dbReference type="GO" id="GO:0009742">
    <property type="term" value="P:brassinosteroid mediated signaling pathway"/>
    <property type="evidence" value="ECO:0007669"/>
    <property type="project" value="UniProtKB-KW"/>
</dbReference>
<evidence type="ECO:0000256" key="2">
    <source>
        <dbReference type="ARBA" id="ARBA00009592"/>
    </source>
</evidence>
<evidence type="ECO:0000313" key="14">
    <source>
        <dbReference type="EnsemblPlants" id="PNT75728"/>
    </source>
</evidence>
<keyword evidence="7" id="KW-0732">Signal</keyword>
<dbReference type="SMART" id="SM00369">
    <property type="entry name" value="LRR_TYP"/>
    <property type="match status" value="5"/>
</dbReference>
<dbReference type="FunFam" id="3.80.10.10:FF:000111">
    <property type="entry name" value="LRR receptor-like serine/threonine-protein kinase ERECTA"/>
    <property type="match status" value="1"/>
</dbReference>
<dbReference type="STRING" id="15368.A0A2K2DN77"/>
<evidence type="ECO:0000313" key="15">
    <source>
        <dbReference type="Proteomes" id="UP000008810"/>
    </source>
</evidence>
<dbReference type="InterPro" id="IPR003591">
    <property type="entry name" value="Leu-rich_rpt_typical-subtyp"/>
</dbReference>
<dbReference type="PRINTS" id="PR00019">
    <property type="entry name" value="LEURICHRPT"/>
</dbReference>
<dbReference type="Gramene" id="PNT75728">
    <property type="protein sequence ID" value="PNT75728"/>
    <property type="gene ID" value="BRADI_1g37562v3"/>
</dbReference>
<proteinExistence type="inferred from homology"/>
<evidence type="ECO:0000256" key="11">
    <source>
        <dbReference type="ARBA" id="ARBA00023180"/>
    </source>
</evidence>
<evidence type="ECO:0000256" key="7">
    <source>
        <dbReference type="ARBA" id="ARBA00022729"/>
    </source>
</evidence>
<keyword evidence="8" id="KW-0677">Repeat</keyword>
<dbReference type="GO" id="GO:0005886">
    <property type="term" value="C:plasma membrane"/>
    <property type="evidence" value="ECO:0007669"/>
    <property type="project" value="UniProtKB-SubCell"/>
</dbReference>
<dbReference type="PANTHER" id="PTHR48063">
    <property type="entry name" value="LRR RECEPTOR-LIKE KINASE"/>
    <property type="match status" value="1"/>
</dbReference>
<dbReference type="Gene3D" id="3.80.10.10">
    <property type="entry name" value="Ribonuclease Inhibitor"/>
    <property type="match status" value="3"/>
</dbReference>
<keyword evidence="10 12" id="KW-0472">Membrane</keyword>
<dbReference type="Pfam" id="PF00560">
    <property type="entry name" value="LRR_1"/>
    <property type="match status" value="5"/>
</dbReference>
<dbReference type="OrthoDB" id="648113at2759"/>
<keyword evidence="11" id="KW-0325">Glycoprotein</keyword>
<dbReference type="AlphaFoldDB" id="A0A2K2DN77"/>
<evidence type="ECO:0000313" key="13">
    <source>
        <dbReference type="EMBL" id="PNT75728.1"/>
    </source>
</evidence>
<dbReference type="Proteomes" id="UP000008810">
    <property type="component" value="Chromosome 1"/>
</dbReference>
<dbReference type="EnsemblPlants" id="PNT75728">
    <property type="protein sequence ID" value="PNT75728"/>
    <property type="gene ID" value="BRADI_1g37562v3"/>
</dbReference>
<dbReference type="InterPro" id="IPR032675">
    <property type="entry name" value="LRR_dom_sf"/>
</dbReference>
<feature type="non-terminal residue" evidence="13">
    <location>
        <position position="1"/>
    </location>
</feature>
<evidence type="ECO:0008006" key="16">
    <source>
        <dbReference type="Google" id="ProtNLM"/>
    </source>
</evidence>
<reference evidence="13" key="2">
    <citation type="submission" date="2017-06" db="EMBL/GenBank/DDBJ databases">
        <title>WGS assembly of Brachypodium distachyon.</title>
        <authorList>
            <consortium name="The International Brachypodium Initiative"/>
            <person name="Lucas S."/>
            <person name="Harmon-Smith M."/>
            <person name="Lail K."/>
            <person name="Tice H."/>
            <person name="Grimwood J."/>
            <person name="Bruce D."/>
            <person name="Barry K."/>
            <person name="Shu S."/>
            <person name="Lindquist E."/>
            <person name="Wang M."/>
            <person name="Pitluck S."/>
            <person name="Vogel J.P."/>
            <person name="Garvin D.F."/>
            <person name="Mockler T.C."/>
            <person name="Schmutz J."/>
            <person name="Rokhsar D."/>
            <person name="Bevan M.W."/>
        </authorList>
    </citation>
    <scope>NUCLEOTIDE SEQUENCE</scope>
    <source>
        <strain evidence="13">Bd21</strain>
    </source>
</reference>
<evidence type="ECO:0000256" key="1">
    <source>
        <dbReference type="ARBA" id="ARBA00004251"/>
    </source>
</evidence>
<dbReference type="SUPFAM" id="SSF52058">
    <property type="entry name" value="L domain-like"/>
    <property type="match status" value="1"/>
</dbReference>
<reference evidence="13 14" key="1">
    <citation type="journal article" date="2010" name="Nature">
        <title>Genome sequencing and analysis of the model grass Brachypodium distachyon.</title>
        <authorList>
            <consortium name="International Brachypodium Initiative"/>
        </authorList>
    </citation>
    <scope>NUCLEOTIDE SEQUENCE [LARGE SCALE GENOMIC DNA]</scope>
    <source>
        <strain evidence="13 14">Bd21</strain>
    </source>
</reference>
<organism evidence="13">
    <name type="scientific">Brachypodium distachyon</name>
    <name type="common">Purple false brome</name>
    <name type="synonym">Trachynia distachya</name>
    <dbReference type="NCBI Taxonomy" id="15368"/>
    <lineage>
        <taxon>Eukaryota</taxon>
        <taxon>Viridiplantae</taxon>
        <taxon>Streptophyta</taxon>
        <taxon>Embryophyta</taxon>
        <taxon>Tracheophyta</taxon>
        <taxon>Spermatophyta</taxon>
        <taxon>Magnoliopsida</taxon>
        <taxon>Liliopsida</taxon>
        <taxon>Poales</taxon>
        <taxon>Poaceae</taxon>
        <taxon>BOP clade</taxon>
        <taxon>Pooideae</taxon>
        <taxon>Stipodae</taxon>
        <taxon>Brachypodieae</taxon>
        <taxon>Brachypodium</taxon>
    </lineage>
</organism>
<dbReference type="InterPro" id="IPR001611">
    <property type="entry name" value="Leu-rich_rpt"/>
</dbReference>
<reference evidence="14" key="3">
    <citation type="submission" date="2018-08" db="UniProtKB">
        <authorList>
            <consortium name="EnsemblPlants"/>
        </authorList>
    </citation>
    <scope>IDENTIFICATION</scope>
    <source>
        <strain evidence="14">cv. Bd21</strain>
    </source>
</reference>
<keyword evidence="6 12" id="KW-0812">Transmembrane</keyword>
<evidence type="ECO:0000256" key="9">
    <source>
        <dbReference type="ARBA" id="ARBA00022989"/>
    </source>
</evidence>
<keyword evidence="15" id="KW-1185">Reference proteome</keyword>
<evidence type="ECO:0000256" key="8">
    <source>
        <dbReference type="ARBA" id="ARBA00022737"/>
    </source>
</evidence>
<dbReference type="InterPro" id="IPR046956">
    <property type="entry name" value="RLP23-like"/>
</dbReference>
<dbReference type="FunFam" id="3.80.10.10:FF:000095">
    <property type="entry name" value="LRR receptor-like serine/threonine-protein kinase GSO1"/>
    <property type="match status" value="1"/>
</dbReference>
<comment type="subcellular location">
    <subcellularLocation>
        <location evidence="1">Cell membrane</location>
        <topology evidence="1">Single-pass type I membrane protein</topology>
    </subcellularLocation>
</comment>
<gene>
    <name evidence="13" type="ORF">BRADI_1g37562v3</name>
</gene>
<protein>
    <recommendedName>
        <fullName evidence="16">Leucine-rich repeat-containing N-terminal plant-type domain-containing protein</fullName>
    </recommendedName>
</protein>
<accession>A0A2K2DN77</accession>
<keyword evidence="5" id="KW-1070">Brassinosteroid signaling pathway</keyword>
<comment type="similarity">
    <text evidence="2">Belongs to the RLP family.</text>
</comment>
<dbReference type="Pfam" id="PF13855">
    <property type="entry name" value="LRR_8"/>
    <property type="match status" value="2"/>
</dbReference>
<dbReference type="EMBL" id="CM000880">
    <property type="protein sequence ID" value="PNT75728.1"/>
    <property type="molecule type" value="Genomic_DNA"/>
</dbReference>
<sequence>LQLLELLDICDADLVSTLPPELGNLTSLEYMNLSENQLFGSSPPSFARVQELRYFNISNNRISGTIPQEMFTNCTHLQYFDVSTNLLTGSIPSQVSKWKEIEFLSLSTNNFTGSIPVEMGSLPTLITLDLSSNHLTGIMTPHIGNATSLACLDIGNNHLEGELPATISSLLSQLSDLQLLDLAENKFVGSIPESFARFSLMRQTSIMQPIIRSSKVAVGFEFSDPDSMDIFWKGRERIFRGSPFVTGIDLSGNSLSGEIPSELTNLKGIQLLNMSRNYLSRSIPKEIGNLKMLESLDLSWNKLSGPIPPSISNLMFLSTLNLSNNLLSGQIPTGNQLRTLDDPSIYGNNLRLCGSLVNISCTNHSSPTISTLDGVKDHHDELETMWMYYSVIARTVFGFWIWFGALFFWKHWRCAFLSRVDVMQQKVMKKMKRI</sequence>
<evidence type="ECO:0000256" key="6">
    <source>
        <dbReference type="ARBA" id="ARBA00022692"/>
    </source>
</evidence>
<keyword evidence="4" id="KW-0433">Leucine-rich repeat</keyword>
<dbReference type="PANTHER" id="PTHR48063:SF112">
    <property type="entry name" value="RECEPTOR LIKE PROTEIN 30-LIKE"/>
    <property type="match status" value="1"/>
</dbReference>
<dbReference type="SUPFAM" id="SSF52047">
    <property type="entry name" value="RNI-like"/>
    <property type="match status" value="1"/>
</dbReference>
<name>A0A2K2DN77_BRADI</name>
<dbReference type="InParanoid" id="A0A2K2DN77"/>